<dbReference type="EMBL" id="FMJE01000005">
    <property type="protein sequence ID" value="SCM82450.1"/>
    <property type="molecule type" value="Genomic_DNA"/>
</dbReference>
<reference evidence="1" key="1">
    <citation type="submission" date="2016-08" db="EMBL/GenBank/DDBJ databases">
        <authorList>
            <person name="Seilhamer J.J."/>
        </authorList>
    </citation>
    <scope>NUCLEOTIDE SEQUENCE</scope>
    <source>
        <strain evidence="1">86</strain>
    </source>
</reference>
<gene>
    <name evidence="1" type="ORF">KL86SPO_50221</name>
</gene>
<accession>A0A212LY88</accession>
<protein>
    <submittedName>
        <fullName evidence="1">Uncharacterized protein</fullName>
    </submittedName>
</protein>
<sequence>MKKRKAEIKREYNPAKMGFEYVICSGLTEVMVPAILDHKIPLDEAAQRLLNLFLESDNPELQQVISSFGLTDDEALECFRRALVATINSKCRQ</sequence>
<organism evidence="1">
    <name type="scientific">uncultured Sporomusa sp</name>
    <dbReference type="NCBI Taxonomy" id="307249"/>
    <lineage>
        <taxon>Bacteria</taxon>
        <taxon>Bacillati</taxon>
        <taxon>Bacillota</taxon>
        <taxon>Negativicutes</taxon>
        <taxon>Selenomonadales</taxon>
        <taxon>Sporomusaceae</taxon>
        <taxon>Sporomusa</taxon>
        <taxon>environmental samples</taxon>
    </lineage>
</organism>
<proteinExistence type="predicted"/>
<dbReference type="RefSeq" id="WP_288185124.1">
    <property type="nucleotide sequence ID" value="NZ_LT608335.1"/>
</dbReference>
<name>A0A212LY88_9FIRM</name>
<dbReference type="AlphaFoldDB" id="A0A212LY88"/>
<evidence type="ECO:0000313" key="1">
    <source>
        <dbReference type="EMBL" id="SCM82450.1"/>
    </source>
</evidence>